<keyword evidence="1" id="KW-0805">Transcription regulation</keyword>
<dbReference type="InterPro" id="IPR039422">
    <property type="entry name" value="MarR/SlyA-like"/>
</dbReference>
<evidence type="ECO:0000313" key="5">
    <source>
        <dbReference type="EMBL" id="NEI68537.1"/>
    </source>
</evidence>
<keyword evidence="2" id="KW-0238">DNA-binding</keyword>
<dbReference type="GO" id="GO:0006950">
    <property type="term" value="P:response to stress"/>
    <property type="evidence" value="ECO:0007669"/>
    <property type="project" value="TreeGrafter"/>
</dbReference>
<evidence type="ECO:0000256" key="2">
    <source>
        <dbReference type="ARBA" id="ARBA00023125"/>
    </source>
</evidence>
<evidence type="ECO:0000259" key="4">
    <source>
        <dbReference type="PROSITE" id="PS50995"/>
    </source>
</evidence>
<gene>
    <name evidence="5" type="ORF">GR212_03055</name>
</gene>
<dbReference type="Pfam" id="PF01047">
    <property type="entry name" value="MarR"/>
    <property type="match status" value="1"/>
</dbReference>
<dbReference type="Proteomes" id="UP000483035">
    <property type="component" value="Unassembled WGS sequence"/>
</dbReference>
<dbReference type="Gene3D" id="1.10.10.10">
    <property type="entry name" value="Winged helix-like DNA-binding domain superfamily/Winged helix DNA-binding domain"/>
    <property type="match status" value="1"/>
</dbReference>
<organism evidence="5 6">
    <name type="scientific">Rhizobium lusitanum</name>
    <dbReference type="NCBI Taxonomy" id="293958"/>
    <lineage>
        <taxon>Bacteria</taxon>
        <taxon>Pseudomonadati</taxon>
        <taxon>Pseudomonadota</taxon>
        <taxon>Alphaproteobacteria</taxon>
        <taxon>Hyphomicrobiales</taxon>
        <taxon>Rhizobiaceae</taxon>
        <taxon>Rhizobium/Agrobacterium group</taxon>
        <taxon>Rhizobium</taxon>
    </lineage>
</organism>
<dbReference type="AlphaFoldDB" id="A0A6L9U3E2"/>
<dbReference type="PANTHER" id="PTHR33164">
    <property type="entry name" value="TRANSCRIPTIONAL REGULATOR, MARR FAMILY"/>
    <property type="match status" value="1"/>
</dbReference>
<evidence type="ECO:0000256" key="3">
    <source>
        <dbReference type="ARBA" id="ARBA00023163"/>
    </source>
</evidence>
<reference evidence="5 6" key="1">
    <citation type="submission" date="2019-12" db="EMBL/GenBank/DDBJ databases">
        <title>Rhizobium genotypes associated with high levels of biological nitrogen fixation by grain legumes in a temperate-maritime cropping system.</title>
        <authorList>
            <person name="Maluk M."/>
            <person name="Francesc Ferrando Molina F."/>
            <person name="Lopez Del Egido L."/>
            <person name="Lafos M."/>
            <person name="Langarica-Fuentes A."/>
            <person name="Gebre Yohannes G."/>
            <person name="Young M.W."/>
            <person name="Martin P."/>
            <person name="Gantlett R."/>
            <person name="Kenicer G."/>
            <person name="Hawes C."/>
            <person name="Begg G.S."/>
            <person name="Quilliam R.S."/>
            <person name="Squire G.R."/>
            <person name="Poole P.S."/>
            <person name="Young P.W."/>
            <person name="Iannetta P.M."/>
            <person name="James E.K."/>
        </authorList>
    </citation>
    <scope>NUCLEOTIDE SEQUENCE [LARGE SCALE GENOMIC DNA]</scope>
    <source>
        <strain evidence="5 6">JHI1118</strain>
    </source>
</reference>
<dbReference type="EMBL" id="WUEY01000001">
    <property type="protein sequence ID" value="NEI68537.1"/>
    <property type="molecule type" value="Genomic_DNA"/>
</dbReference>
<dbReference type="CDD" id="cd00090">
    <property type="entry name" value="HTH_ARSR"/>
    <property type="match status" value="1"/>
</dbReference>
<dbReference type="SUPFAM" id="SSF46785">
    <property type="entry name" value="Winged helix' DNA-binding domain"/>
    <property type="match status" value="1"/>
</dbReference>
<dbReference type="InterPro" id="IPR011991">
    <property type="entry name" value="ArsR-like_HTH"/>
</dbReference>
<feature type="domain" description="HTH marR-type" evidence="4">
    <location>
        <begin position="15"/>
        <end position="151"/>
    </location>
</feature>
<accession>A0A6L9U3E2</accession>
<dbReference type="InterPro" id="IPR036388">
    <property type="entry name" value="WH-like_DNA-bd_sf"/>
</dbReference>
<dbReference type="PANTHER" id="PTHR33164:SF57">
    <property type="entry name" value="MARR-FAMILY TRANSCRIPTIONAL REGULATOR"/>
    <property type="match status" value="1"/>
</dbReference>
<dbReference type="InterPro" id="IPR036390">
    <property type="entry name" value="WH_DNA-bd_sf"/>
</dbReference>
<keyword evidence="3" id="KW-0804">Transcription</keyword>
<sequence length="168" mass="18463">MEKAGSVKVQNTHILDELAGGLLDIVNFLNAPQRDEALLRAAGVQLDRALFPLLARLGMQGPLGVAELSEQVGRDYTTVSRQLARLESLGLVTRNADIEDRRRSIAEITDEGSIRFRAVRAARRRALTQALADWTDDDRQSLTRLVRRFADALGELPLMEGDSDPGSA</sequence>
<dbReference type="InterPro" id="IPR023187">
    <property type="entry name" value="Tscrpt_reg_MarR-type_CS"/>
</dbReference>
<dbReference type="GO" id="GO:0003700">
    <property type="term" value="F:DNA-binding transcription factor activity"/>
    <property type="evidence" value="ECO:0007669"/>
    <property type="project" value="InterPro"/>
</dbReference>
<dbReference type="SMART" id="SM00347">
    <property type="entry name" value="HTH_MARR"/>
    <property type="match status" value="1"/>
</dbReference>
<evidence type="ECO:0000313" key="6">
    <source>
        <dbReference type="Proteomes" id="UP000483035"/>
    </source>
</evidence>
<protein>
    <submittedName>
        <fullName evidence="5">MarR family transcriptional regulator</fullName>
    </submittedName>
</protein>
<dbReference type="PROSITE" id="PS50995">
    <property type="entry name" value="HTH_MARR_2"/>
    <property type="match status" value="1"/>
</dbReference>
<evidence type="ECO:0000256" key="1">
    <source>
        <dbReference type="ARBA" id="ARBA00023015"/>
    </source>
</evidence>
<dbReference type="PROSITE" id="PS01117">
    <property type="entry name" value="HTH_MARR_1"/>
    <property type="match status" value="1"/>
</dbReference>
<name>A0A6L9U3E2_9HYPH</name>
<dbReference type="GO" id="GO:0003677">
    <property type="term" value="F:DNA binding"/>
    <property type="evidence" value="ECO:0007669"/>
    <property type="project" value="UniProtKB-KW"/>
</dbReference>
<comment type="caution">
    <text evidence="5">The sequence shown here is derived from an EMBL/GenBank/DDBJ whole genome shotgun (WGS) entry which is preliminary data.</text>
</comment>
<dbReference type="PRINTS" id="PR00598">
    <property type="entry name" value="HTHMARR"/>
</dbReference>
<proteinExistence type="predicted"/>
<dbReference type="InterPro" id="IPR000835">
    <property type="entry name" value="HTH_MarR-typ"/>
</dbReference>